<protein>
    <submittedName>
        <fullName evidence="5">GvpL/GvpF family gas vesicle protein</fullName>
    </submittedName>
</protein>
<sequence>MLSEPEAPRPAGRTEAVYAYAVLLQNEAAERAARELRGVDGLPVRILRGADTVAVVSDVPSDAFTEEAVAQRLDDITDLERLARDHHQVIAALASHTTVLPLRLATVYLDDASLLRRLHADDGHFRTTLNQLEGHDEWGVKIYAHPSITHPTTATSSGDRPRSGRDYLRARRTSRDGHDVARQAAADLGARVDRTLAEANLVTDIRHHRPQSAALSADPGENVVNAAYLVPRKHTRSFQDRVEVLAAGTVGVRLEITGPWAPYSFASPPQEPAERAEPVIPQTTP</sequence>
<keyword evidence="1" id="KW-0304">Gas vesicle</keyword>
<comment type="subcellular location">
    <subcellularLocation>
        <location evidence="2">Gas vesicle</location>
    </subcellularLocation>
</comment>
<dbReference type="PANTHER" id="PTHR36852:SF1">
    <property type="entry name" value="PROTEIN GVPL 2"/>
    <property type="match status" value="1"/>
</dbReference>
<dbReference type="GO" id="GO:0031411">
    <property type="term" value="C:gas vesicle"/>
    <property type="evidence" value="ECO:0007669"/>
    <property type="project" value="UniProtKB-SubCell"/>
</dbReference>
<dbReference type="GO" id="GO:0031412">
    <property type="term" value="P:gas vesicle organization"/>
    <property type="evidence" value="ECO:0007669"/>
    <property type="project" value="InterPro"/>
</dbReference>
<organism evidence="5">
    <name type="scientific">Streptomyces sp. R21</name>
    <dbReference type="NCBI Taxonomy" id="3238627"/>
    <lineage>
        <taxon>Bacteria</taxon>
        <taxon>Bacillati</taxon>
        <taxon>Actinomycetota</taxon>
        <taxon>Actinomycetes</taxon>
        <taxon>Kitasatosporales</taxon>
        <taxon>Streptomycetaceae</taxon>
        <taxon>Streptomyces</taxon>
    </lineage>
</organism>
<dbReference type="RefSeq" id="WP_369240516.1">
    <property type="nucleotide sequence ID" value="NZ_CP163435.1"/>
</dbReference>
<accession>A0AB39PHJ6</accession>
<evidence type="ECO:0000256" key="3">
    <source>
        <dbReference type="ARBA" id="ARBA00035643"/>
    </source>
</evidence>
<evidence type="ECO:0000313" key="5">
    <source>
        <dbReference type="EMBL" id="XDQ30510.1"/>
    </source>
</evidence>
<reference evidence="5" key="1">
    <citation type="submission" date="2024-07" db="EMBL/GenBank/DDBJ databases">
        <authorList>
            <person name="Yu S.T."/>
        </authorList>
    </citation>
    <scope>NUCLEOTIDE SEQUENCE</scope>
    <source>
        <strain evidence="5">R21</strain>
    </source>
</reference>
<dbReference type="EMBL" id="CP163435">
    <property type="protein sequence ID" value="XDQ30510.1"/>
    <property type="molecule type" value="Genomic_DNA"/>
</dbReference>
<feature type="region of interest" description="Disordered" evidence="4">
    <location>
        <begin position="264"/>
        <end position="285"/>
    </location>
</feature>
<dbReference type="InterPro" id="IPR009430">
    <property type="entry name" value="GvpL/GvpF"/>
</dbReference>
<dbReference type="AlphaFoldDB" id="A0AB39PHJ6"/>
<evidence type="ECO:0000256" key="4">
    <source>
        <dbReference type="SAM" id="MobiDB-lite"/>
    </source>
</evidence>
<gene>
    <name evidence="5" type="ORF">AB5J56_39960</name>
</gene>
<evidence type="ECO:0000256" key="2">
    <source>
        <dbReference type="ARBA" id="ARBA00035108"/>
    </source>
</evidence>
<evidence type="ECO:0000256" key="1">
    <source>
        <dbReference type="ARBA" id="ARBA00022987"/>
    </source>
</evidence>
<proteinExistence type="inferred from homology"/>
<comment type="similarity">
    <text evidence="3">Belongs to the gas vesicle GvpF/GvpL family.</text>
</comment>
<dbReference type="Pfam" id="PF06386">
    <property type="entry name" value="GvpL_GvpF"/>
    <property type="match status" value="1"/>
</dbReference>
<name>A0AB39PHJ6_9ACTN</name>
<dbReference type="PANTHER" id="PTHR36852">
    <property type="entry name" value="PROTEIN GVPL 2"/>
    <property type="match status" value="1"/>
</dbReference>